<protein>
    <submittedName>
        <fullName evidence="2">Uncharacterized protein</fullName>
    </submittedName>
</protein>
<sequence>MNQRKIDRHSTRERKRSINSKLDQFLELIDDDSKAKRTDLLKDDGRSVSSAMPHREQSKRLAKLTSKRRSSSAMQKSNLAVPAENGMSGDMDDDSDNSSSRAGENDDGLPMISKDLLRQAVRQFTQDPSRGYGKNEGTRGDKNDADDDDDDTGSVLSMPHLNNRANSNPLQRKHSYEPRRSRFHKVPIPIS</sequence>
<gene>
    <name evidence="2" type="ORF">CAUS1442_LOCUS1031</name>
</gene>
<dbReference type="EMBL" id="HBEF01001609">
    <property type="protein sequence ID" value="CAD8328933.1"/>
    <property type="molecule type" value="Transcribed_RNA"/>
</dbReference>
<feature type="compositionally biased region" description="Basic residues" evidence="1">
    <location>
        <begin position="60"/>
        <end position="70"/>
    </location>
</feature>
<evidence type="ECO:0000313" key="2">
    <source>
        <dbReference type="EMBL" id="CAD8328933.1"/>
    </source>
</evidence>
<organism evidence="2">
    <name type="scientific">Craspedostauros australis</name>
    <dbReference type="NCBI Taxonomy" id="1486917"/>
    <lineage>
        <taxon>Eukaryota</taxon>
        <taxon>Sar</taxon>
        <taxon>Stramenopiles</taxon>
        <taxon>Ochrophyta</taxon>
        <taxon>Bacillariophyta</taxon>
        <taxon>Bacillariophyceae</taxon>
        <taxon>Bacillariophycidae</taxon>
        <taxon>Naviculales</taxon>
        <taxon>Naviculaceae</taxon>
        <taxon>Craspedostauros</taxon>
    </lineage>
</organism>
<accession>A0A7R9WN92</accession>
<dbReference type="AlphaFoldDB" id="A0A7R9WN92"/>
<proteinExistence type="predicted"/>
<evidence type="ECO:0000256" key="1">
    <source>
        <dbReference type="SAM" id="MobiDB-lite"/>
    </source>
</evidence>
<feature type="region of interest" description="Disordered" evidence="1">
    <location>
        <begin position="1"/>
        <end position="191"/>
    </location>
</feature>
<reference evidence="2" key="1">
    <citation type="submission" date="2021-01" db="EMBL/GenBank/DDBJ databases">
        <authorList>
            <person name="Corre E."/>
            <person name="Pelletier E."/>
            <person name="Niang G."/>
            <person name="Scheremetjew M."/>
            <person name="Finn R."/>
            <person name="Kale V."/>
            <person name="Holt S."/>
            <person name="Cochrane G."/>
            <person name="Meng A."/>
            <person name="Brown T."/>
            <person name="Cohen L."/>
        </authorList>
    </citation>
    <scope>NUCLEOTIDE SEQUENCE</scope>
    <source>
        <strain evidence="2">CCMP3328</strain>
    </source>
</reference>
<feature type="compositionally biased region" description="Basic and acidic residues" evidence="1">
    <location>
        <begin position="1"/>
        <end position="10"/>
    </location>
</feature>
<name>A0A7R9WN92_9STRA</name>
<feature type="compositionally biased region" description="Basic and acidic residues" evidence="1">
    <location>
        <begin position="31"/>
        <end position="46"/>
    </location>
</feature>